<dbReference type="InterPro" id="IPR003477">
    <property type="entry name" value="PemK-like"/>
</dbReference>
<evidence type="ECO:0000313" key="3">
    <source>
        <dbReference type="Proteomes" id="UP000198881"/>
    </source>
</evidence>
<dbReference type="SUPFAM" id="SSF50118">
    <property type="entry name" value="Cell growth inhibitor/plasmid maintenance toxic component"/>
    <property type="match status" value="1"/>
</dbReference>
<name>A0A1I7MKG3_9MICC</name>
<sequence length="215" mass="23119">MAWNLNRILSVGRQVYRVVQQVQRSQQQRGGAGSPDHAGRGASPRPPRGTGFPTTPGDLGGHAGRSGGPAGQGAGVGPEGQVLDYPGDFHGSAHVEYAPVAGREAGPGEVVWTWVPFEELDGRGKDRPVLIVGRQDGYLLGAQLTTRDRNNAVSRDRDYLDIGSGPWDSKGRPSEVKLDRILLVNPRDVRREGGVLSEQIFGRVAEALRQNQGWS</sequence>
<proteinExistence type="predicted"/>
<organism evidence="2 3">
    <name type="scientific">Micrococcus terreus</name>
    <dbReference type="NCBI Taxonomy" id="574650"/>
    <lineage>
        <taxon>Bacteria</taxon>
        <taxon>Bacillati</taxon>
        <taxon>Actinomycetota</taxon>
        <taxon>Actinomycetes</taxon>
        <taxon>Micrococcales</taxon>
        <taxon>Micrococcaceae</taxon>
        <taxon>Micrococcus</taxon>
    </lineage>
</organism>
<reference evidence="2 3" key="1">
    <citation type="submission" date="2016-10" db="EMBL/GenBank/DDBJ databases">
        <authorList>
            <person name="de Groot N.N."/>
        </authorList>
    </citation>
    <scope>NUCLEOTIDE SEQUENCE [LARGE SCALE GENOMIC DNA]</scope>
    <source>
        <strain evidence="2 3">CGMCC 1.7054</strain>
    </source>
</reference>
<gene>
    <name evidence="2" type="ORF">SAMN04487966_10449</name>
</gene>
<keyword evidence="3" id="KW-1185">Reference proteome</keyword>
<evidence type="ECO:0000313" key="2">
    <source>
        <dbReference type="EMBL" id="SFV22339.1"/>
    </source>
</evidence>
<dbReference type="GO" id="GO:0003677">
    <property type="term" value="F:DNA binding"/>
    <property type="evidence" value="ECO:0007669"/>
    <property type="project" value="InterPro"/>
</dbReference>
<protein>
    <submittedName>
        <fullName evidence="2">PemK-like, MazF-like toxin of type II toxin-antitoxin system</fullName>
    </submittedName>
</protein>
<dbReference type="EMBL" id="FPCG01000004">
    <property type="protein sequence ID" value="SFV22339.1"/>
    <property type="molecule type" value="Genomic_DNA"/>
</dbReference>
<dbReference type="RefSeq" id="WP_091696193.1">
    <property type="nucleotide sequence ID" value="NZ_FPCG01000004.1"/>
</dbReference>
<accession>A0A1I7MKG3</accession>
<dbReference type="STRING" id="574650.SAMN04487966_10449"/>
<evidence type="ECO:0000256" key="1">
    <source>
        <dbReference type="SAM" id="MobiDB-lite"/>
    </source>
</evidence>
<dbReference type="AlphaFoldDB" id="A0A1I7MKG3"/>
<feature type="compositionally biased region" description="Low complexity" evidence="1">
    <location>
        <begin position="48"/>
        <end position="57"/>
    </location>
</feature>
<feature type="compositionally biased region" description="Gly residues" evidence="1">
    <location>
        <begin position="58"/>
        <end position="78"/>
    </location>
</feature>
<dbReference type="Proteomes" id="UP000198881">
    <property type="component" value="Unassembled WGS sequence"/>
</dbReference>
<dbReference type="Pfam" id="PF02452">
    <property type="entry name" value="PemK_toxin"/>
    <property type="match status" value="1"/>
</dbReference>
<feature type="region of interest" description="Disordered" evidence="1">
    <location>
        <begin position="22"/>
        <end position="87"/>
    </location>
</feature>
<dbReference type="OrthoDB" id="5184628at2"/>